<evidence type="ECO:0000313" key="9">
    <source>
        <dbReference type="Proteomes" id="UP000253034"/>
    </source>
</evidence>
<dbReference type="PANTHER" id="PTHR11135:SF0">
    <property type="entry name" value="ELONGATOR COMPLEX PROTEIN 3"/>
    <property type="match status" value="1"/>
</dbReference>
<dbReference type="PANTHER" id="PTHR11135">
    <property type="entry name" value="HISTONE ACETYLTRANSFERASE-RELATED"/>
    <property type="match status" value="1"/>
</dbReference>
<keyword evidence="6" id="KW-0411">Iron-sulfur</keyword>
<comment type="cofactor">
    <cofactor evidence="1">
        <name>[4Fe-4S] cluster</name>
        <dbReference type="ChEBI" id="CHEBI:49883"/>
    </cofactor>
</comment>
<keyword evidence="3" id="KW-0949">S-adenosyl-L-methionine</keyword>
<dbReference type="CDD" id="cd01335">
    <property type="entry name" value="Radical_SAM"/>
    <property type="match status" value="1"/>
</dbReference>
<dbReference type="Proteomes" id="UP000253034">
    <property type="component" value="Unassembled WGS sequence"/>
</dbReference>
<organism evidence="8 9">
    <name type="scientific">Anaerobacterium chartisolvens</name>
    <dbReference type="NCBI Taxonomy" id="1297424"/>
    <lineage>
        <taxon>Bacteria</taxon>
        <taxon>Bacillati</taxon>
        <taxon>Bacillota</taxon>
        <taxon>Clostridia</taxon>
        <taxon>Eubacteriales</taxon>
        <taxon>Oscillospiraceae</taxon>
        <taxon>Anaerobacterium</taxon>
    </lineage>
</organism>
<dbReference type="InterPro" id="IPR032432">
    <property type="entry name" value="Radical_SAM_C"/>
</dbReference>
<dbReference type="SMART" id="SM00729">
    <property type="entry name" value="Elp3"/>
    <property type="match status" value="1"/>
</dbReference>
<dbReference type="RefSeq" id="WP_114296151.1">
    <property type="nucleotide sequence ID" value="NZ_QPJT01000002.1"/>
</dbReference>
<dbReference type="OrthoDB" id="9815044at2"/>
<keyword evidence="5" id="KW-0408">Iron</keyword>
<accession>A0A369BHH4</accession>
<evidence type="ECO:0000259" key="7">
    <source>
        <dbReference type="PROSITE" id="PS51918"/>
    </source>
</evidence>
<dbReference type="Gene3D" id="3.80.30.20">
    <property type="entry name" value="tm_1862 like domain"/>
    <property type="match status" value="1"/>
</dbReference>
<dbReference type="GO" id="GO:0051539">
    <property type="term" value="F:4 iron, 4 sulfur cluster binding"/>
    <property type="evidence" value="ECO:0007669"/>
    <property type="project" value="UniProtKB-KW"/>
</dbReference>
<proteinExistence type="predicted"/>
<keyword evidence="9" id="KW-1185">Reference proteome</keyword>
<evidence type="ECO:0000313" key="8">
    <source>
        <dbReference type="EMBL" id="RCX20028.1"/>
    </source>
</evidence>
<dbReference type="SFLD" id="SFLDS00029">
    <property type="entry name" value="Radical_SAM"/>
    <property type="match status" value="1"/>
</dbReference>
<dbReference type="Pfam" id="PF16199">
    <property type="entry name" value="Radical_SAM_C"/>
    <property type="match status" value="1"/>
</dbReference>
<evidence type="ECO:0000256" key="5">
    <source>
        <dbReference type="ARBA" id="ARBA00023004"/>
    </source>
</evidence>
<sequence length="343" mass="39367">MKSKHMVIPVFIPHKGCPYDCIYCNQKLISGQQEDITEEEMVQVIERYLSSLDPRRTFVEIGFYGGSFTGIDRARQIQLLDVARAYVKRGLVREIRLSTRPDYISEEILAYLKEYCVNTIELGVQSLDQEVLRKSSRGHGAEASIVASQLIKKSGIKLGIQTMIGLPGDTMEKDLCTARKVIEMRPDVVRIYPTLVIKNTYMEKLYREGEYIPLELEEAVEISSALLELYKQNNIKVIRIGLQPTDNINLGMDVVAGPFHPAFRQLVESRLTLSRMEKVIIESGLDKADRIAIYVQKEKISDAIGHRRENISYLKKKFKFTEIYILPDETLIDNIYANNYYKN</sequence>
<protein>
    <submittedName>
        <fullName evidence="8">Radical SAM enzyme (TIGR01210 family)</fullName>
    </submittedName>
</protein>
<dbReference type="SUPFAM" id="SSF102114">
    <property type="entry name" value="Radical SAM enzymes"/>
    <property type="match status" value="1"/>
</dbReference>
<dbReference type="SFLD" id="SFLDG01086">
    <property type="entry name" value="elongater_protein-like"/>
    <property type="match status" value="1"/>
</dbReference>
<keyword evidence="2" id="KW-0004">4Fe-4S</keyword>
<dbReference type="GO" id="GO:0003824">
    <property type="term" value="F:catalytic activity"/>
    <property type="evidence" value="ECO:0007669"/>
    <property type="project" value="InterPro"/>
</dbReference>
<dbReference type="InterPro" id="IPR006638">
    <property type="entry name" value="Elp3/MiaA/NifB-like_rSAM"/>
</dbReference>
<dbReference type="GO" id="GO:0046872">
    <property type="term" value="F:metal ion binding"/>
    <property type="evidence" value="ECO:0007669"/>
    <property type="project" value="UniProtKB-KW"/>
</dbReference>
<name>A0A369BHH4_9FIRM</name>
<gene>
    <name evidence="8" type="ORF">DFR58_10297</name>
</gene>
<dbReference type="InterPro" id="IPR039661">
    <property type="entry name" value="ELP3"/>
</dbReference>
<comment type="caution">
    <text evidence="8">The sequence shown here is derived from an EMBL/GenBank/DDBJ whole genome shotgun (WGS) entry which is preliminary data.</text>
</comment>
<dbReference type="InterPro" id="IPR058240">
    <property type="entry name" value="rSAM_sf"/>
</dbReference>
<dbReference type="InterPro" id="IPR007197">
    <property type="entry name" value="rSAM"/>
</dbReference>
<dbReference type="Pfam" id="PF04055">
    <property type="entry name" value="Radical_SAM"/>
    <property type="match status" value="1"/>
</dbReference>
<reference evidence="8 9" key="1">
    <citation type="submission" date="2018-07" db="EMBL/GenBank/DDBJ databases">
        <title>Genomic Encyclopedia of Type Strains, Phase IV (KMG-IV): sequencing the most valuable type-strain genomes for metagenomic binning, comparative biology and taxonomic classification.</title>
        <authorList>
            <person name="Goeker M."/>
        </authorList>
    </citation>
    <scope>NUCLEOTIDE SEQUENCE [LARGE SCALE GENOMIC DNA]</scope>
    <source>
        <strain evidence="8 9">DSM 27016</strain>
    </source>
</reference>
<evidence type="ECO:0000256" key="3">
    <source>
        <dbReference type="ARBA" id="ARBA00022691"/>
    </source>
</evidence>
<dbReference type="PROSITE" id="PS51918">
    <property type="entry name" value="RADICAL_SAM"/>
    <property type="match status" value="1"/>
</dbReference>
<dbReference type="EMBL" id="QPJT01000002">
    <property type="protein sequence ID" value="RCX20028.1"/>
    <property type="molecule type" value="Genomic_DNA"/>
</dbReference>
<evidence type="ECO:0000256" key="4">
    <source>
        <dbReference type="ARBA" id="ARBA00022723"/>
    </source>
</evidence>
<dbReference type="GO" id="GO:0002926">
    <property type="term" value="P:tRNA wobble base 5-methoxycarbonylmethyl-2-thiouridinylation"/>
    <property type="evidence" value="ECO:0007669"/>
    <property type="project" value="TreeGrafter"/>
</dbReference>
<evidence type="ECO:0000256" key="1">
    <source>
        <dbReference type="ARBA" id="ARBA00001966"/>
    </source>
</evidence>
<dbReference type="AlphaFoldDB" id="A0A369BHH4"/>
<dbReference type="SFLD" id="SFLDG01082">
    <property type="entry name" value="B12-binding_domain_containing"/>
    <property type="match status" value="1"/>
</dbReference>
<dbReference type="InterPro" id="IPR023404">
    <property type="entry name" value="rSAM_horseshoe"/>
</dbReference>
<feature type="domain" description="Radical SAM core" evidence="7">
    <location>
        <begin position="1"/>
        <end position="236"/>
    </location>
</feature>
<dbReference type="GO" id="GO:0005737">
    <property type="term" value="C:cytoplasm"/>
    <property type="evidence" value="ECO:0007669"/>
    <property type="project" value="TreeGrafter"/>
</dbReference>
<keyword evidence="4" id="KW-0479">Metal-binding</keyword>
<evidence type="ECO:0000256" key="6">
    <source>
        <dbReference type="ARBA" id="ARBA00023014"/>
    </source>
</evidence>
<evidence type="ECO:0000256" key="2">
    <source>
        <dbReference type="ARBA" id="ARBA00022485"/>
    </source>
</evidence>